<feature type="compositionally biased region" description="Low complexity" evidence="1">
    <location>
        <begin position="88"/>
        <end position="100"/>
    </location>
</feature>
<evidence type="ECO:0000313" key="3">
    <source>
        <dbReference type="Proteomes" id="UP001168537"/>
    </source>
</evidence>
<dbReference type="EMBL" id="JAUHJR010000007">
    <property type="protein sequence ID" value="MDN4162902.1"/>
    <property type="molecule type" value="Genomic_DNA"/>
</dbReference>
<feature type="region of interest" description="Disordered" evidence="1">
    <location>
        <begin position="1"/>
        <end position="34"/>
    </location>
</feature>
<name>A0ABT8EXN1_9ACTN</name>
<feature type="compositionally biased region" description="Low complexity" evidence="1">
    <location>
        <begin position="19"/>
        <end position="31"/>
    </location>
</feature>
<organism evidence="2 3">
    <name type="scientific">Nocardioides abyssi</name>
    <dbReference type="NCBI Taxonomy" id="3058370"/>
    <lineage>
        <taxon>Bacteria</taxon>
        <taxon>Bacillati</taxon>
        <taxon>Actinomycetota</taxon>
        <taxon>Actinomycetes</taxon>
        <taxon>Propionibacteriales</taxon>
        <taxon>Nocardioidaceae</taxon>
        <taxon>Nocardioides</taxon>
    </lineage>
</organism>
<reference evidence="2" key="1">
    <citation type="submission" date="2023-06" db="EMBL/GenBank/DDBJ databases">
        <title>Draft genome sequence of Nocardioides sp. SOB72.</title>
        <authorList>
            <person name="Zhang G."/>
        </authorList>
    </citation>
    <scope>NUCLEOTIDE SEQUENCE</scope>
    <source>
        <strain evidence="2">SOB72</strain>
    </source>
</reference>
<protein>
    <submittedName>
        <fullName evidence="2">Uncharacterized protein</fullName>
    </submittedName>
</protein>
<evidence type="ECO:0000313" key="2">
    <source>
        <dbReference type="EMBL" id="MDN4162902.1"/>
    </source>
</evidence>
<proteinExistence type="predicted"/>
<sequence>MLHLSVDETPAPAQGGNHPPAGATLAAPGAPHRVSSTLGFETALARLLNPPAGARCSTSGDHRWLSSEGVLHLSVDETPAPAQGGNHPPAGATLAAPGAP</sequence>
<feature type="non-terminal residue" evidence="2">
    <location>
        <position position="100"/>
    </location>
</feature>
<feature type="region of interest" description="Disordered" evidence="1">
    <location>
        <begin position="76"/>
        <end position="100"/>
    </location>
</feature>
<evidence type="ECO:0000256" key="1">
    <source>
        <dbReference type="SAM" id="MobiDB-lite"/>
    </source>
</evidence>
<dbReference type="RefSeq" id="WP_300962042.1">
    <property type="nucleotide sequence ID" value="NZ_JAUHJR010000007.1"/>
</dbReference>
<accession>A0ABT8EXN1</accession>
<dbReference type="Proteomes" id="UP001168537">
    <property type="component" value="Unassembled WGS sequence"/>
</dbReference>
<gene>
    <name evidence="2" type="ORF">QWY29_16150</name>
</gene>
<comment type="caution">
    <text evidence="2">The sequence shown here is derived from an EMBL/GenBank/DDBJ whole genome shotgun (WGS) entry which is preliminary data.</text>
</comment>
<keyword evidence="3" id="KW-1185">Reference proteome</keyword>